<dbReference type="RefSeq" id="WP_073484030.1">
    <property type="nucleotide sequence ID" value="NZ_FQVN01000005.1"/>
</dbReference>
<name>A0A1M5EM56_STRHI</name>
<feature type="chain" id="PRO_5012318972" evidence="1">
    <location>
        <begin position="27"/>
        <end position="186"/>
    </location>
</feature>
<dbReference type="Proteomes" id="UP000184501">
    <property type="component" value="Unassembled WGS sequence"/>
</dbReference>
<proteinExistence type="predicted"/>
<dbReference type="AlphaFoldDB" id="A0A1M5EM56"/>
<keyword evidence="1" id="KW-0732">Signal</keyword>
<keyword evidence="3" id="KW-1185">Reference proteome</keyword>
<evidence type="ECO:0000313" key="3">
    <source>
        <dbReference type="Proteomes" id="UP000184501"/>
    </source>
</evidence>
<sequence>MRRFRSSLLAAIACLTMLTLTSPGVAAEPSARGAGTAVGPAVAERTAPADGIVPGTRYYLELNEDPTRGVTFEPYMNWDYVLLTNDRGRHGTPVVFHRKGEGYVVESTSANWGGYRYWQVVGNGVRLNTESSATVFAVRHSNRGFLLEAYGNYATYPVGGKGWLVFYASVLPNFREFAYWRAVEAD</sequence>
<dbReference type="EMBL" id="FQVN01000005">
    <property type="protein sequence ID" value="SHF80378.1"/>
    <property type="molecule type" value="Genomic_DNA"/>
</dbReference>
<reference evidence="2 3" key="1">
    <citation type="submission" date="2016-11" db="EMBL/GenBank/DDBJ databases">
        <authorList>
            <person name="Jaros S."/>
            <person name="Januszkiewicz K."/>
            <person name="Wedrychowicz H."/>
        </authorList>
    </citation>
    <scope>NUCLEOTIDE SEQUENCE [LARGE SCALE GENOMIC DNA]</scope>
    <source>
        <strain evidence="2 3">DSM 44523</strain>
    </source>
</reference>
<evidence type="ECO:0000256" key="1">
    <source>
        <dbReference type="SAM" id="SignalP"/>
    </source>
</evidence>
<accession>A0A1M5EM56</accession>
<dbReference type="OrthoDB" id="4160517at2"/>
<protein>
    <submittedName>
        <fullName evidence="2">Uncharacterized protein</fullName>
    </submittedName>
</protein>
<feature type="signal peptide" evidence="1">
    <location>
        <begin position="1"/>
        <end position="26"/>
    </location>
</feature>
<gene>
    <name evidence="2" type="ORF">SAMN05444320_10547</name>
</gene>
<evidence type="ECO:0000313" key="2">
    <source>
        <dbReference type="EMBL" id="SHF80378.1"/>
    </source>
</evidence>
<organism evidence="2 3">
    <name type="scientific">Streptoalloteichus hindustanus</name>
    <dbReference type="NCBI Taxonomy" id="2017"/>
    <lineage>
        <taxon>Bacteria</taxon>
        <taxon>Bacillati</taxon>
        <taxon>Actinomycetota</taxon>
        <taxon>Actinomycetes</taxon>
        <taxon>Pseudonocardiales</taxon>
        <taxon>Pseudonocardiaceae</taxon>
        <taxon>Streptoalloteichus</taxon>
    </lineage>
</organism>